<dbReference type="GO" id="GO:0070652">
    <property type="term" value="C:HAUS complex"/>
    <property type="evidence" value="ECO:0007669"/>
    <property type="project" value="InterPro"/>
</dbReference>
<proteinExistence type="predicted"/>
<reference evidence="1" key="2">
    <citation type="submission" date="2025-09" db="UniProtKB">
        <authorList>
            <consortium name="Ensembl"/>
        </authorList>
    </citation>
    <scope>IDENTIFICATION</scope>
</reference>
<dbReference type="GO" id="GO:0051225">
    <property type="term" value="P:spindle assembly"/>
    <property type="evidence" value="ECO:0007669"/>
    <property type="project" value="InterPro"/>
</dbReference>
<organism evidence="1 2">
    <name type="scientific">Nannospalax galili</name>
    <name type="common">Northern Israeli blind subterranean mole rat</name>
    <name type="synonym">Spalax galili</name>
    <dbReference type="NCBI Taxonomy" id="1026970"/>
    <lineage>
        <taxon>Eukaryota</taxon>
        <taxon>Metazoa</taxon>
        <taxon>Chordata</taxon>
        <taxon>Craniata</taxon>
        <taxon>Vertebrata</taxon>
        <taxon>Euteleostomi</taxon>
        <taxon>Mammalia</taxon>
        <taxon>Eutheria</taxon>
        <taxon>Euarchontoglires</taxon>
        <taxon>Glires</taxon>
        <taxon>Rodentia</taxon>
        <taxon>Myomorpha</taxon>
        <taxon>Muroidea</taxon>
        <taxon>Spalacidae</taxon>
        <taxon>Spalacinae</taxon>
        <taxon>Nannospalax</taxon>
    </lineage>
</organism>
<dbReference type="OMA" id="NNKQIFC"/>
<dbReference type="InterPro" id="IPR029131">
    <property type="entry name" value="HAUS5"/>
</dbReference>
<dbReference type="AlphaFoldDB" id="A0A8C6RIZ6"/>
<dbReference type="GeneTree" id="ENSGT01140000284049"/>
<reference evidence="1" key="1">
    <citation type="submission" date="2025-08" db="UniProtKB">
        <authorList>
            <consortium name="Ensembl"/>
        </authorList>
    </citation>
    <scope>IDENTIFICATION</scope>
</reference>
<dbReference type="Ensembl" id="ENSNGAT00000024514.1">
    <property type="protein sequence ID" value="ENSNGAP00000018858.1"/>
    <property type="gene ID" value="ENSNGAG00000018860.1"/>
</dbReference>
<sequence>MELAQEARELGCWAAEEMGVPEAARAPESTLRRLCLGQGADIWAYIMQHVRSQRYGHQDSPEVRNLCFKILFHPKNNKQIFCCRPCRCWVCWGLSQEEGESQLDS</sequence>
<dbReference type="Proteomes" id="UP000694381">
    <property type="component" value="Unassembled WGS sequence"/>
</dbReference>
<dbReference type="PANTHER" id="PTHR28588:SF1">
    <property type="entry name" value="HAUS AUGMIN-LIKE COMPLEX SUBUNIT 5"/>
    <property type="match status" value="1"/>
</dbReference>
<dbReference type="GO" id="GO:0007098">
    <property type="term" value="P:centrosome cycle"/>
    <property type="evidence" value="ECO:0007669"/>
    <property type="project" value="TreeGrafter"/>
</dbReference>
<protein>
    <submittedName>
        <fullName evidence="1">Uncharacterized protein</fullName>
    </submittedName>
</protein>
<name>A0A8C6RIZ6_NANGA</name>
<dbReference type="PANTHER" id="PTHR28588">
    <property type="entry name" value="HAUS AUGMIN-LIKE COMPLEX SUBUNIT 5"/>
    <property type="match status" value="1"/>
</dbReference>
<evidence type="ECO:0000313" key="1">
    <source>
        <dbReference type="Ensembl" id="ENSNGAP00000018858.1"/>
    </source>
</evidence>
<dbReference type="GO" id="GO:0005813">
    <property type="term" value="C:centrosome"/>
    <property type="evidence" value="ECO:0007669"/>
    <property type="project" value="TreeGrafter"/>
</dbReference>
<evidence type="ECO:0000313" key="2">
    <source>
        <dbReference type="Proteomes" id="UP000694381"/>
    </source>
</evidence>
<dbReference type="Pfam" id="PF14817">
    <property type="entry name" value="HAUS5"/>
    <property type="match status" value="1"/>
</dbReference>
<accession>A0A8C6RIZ6</accession>
<keyword evidence="2" id="KW-1185">Reference proteome</keyword>